<feature type="transmembrane region" description="Helical" evidence="7">
    <location>
        <begin position="20"/>
        <end position="39"/>
    </location>
</feature>
<organism evidence="9">
    <name type="scientific">uncultured Sulfurovum sp</name>
    <dbReference type="NCBI Taxonomy" id="269237"/>
    <lineage>
        <taxon>Bacteria</taxon>
        <taxon>Pseudomonadati</taxon>
        <taxon>Campylobacterota</taxon>
        <taxon>Epsilonproteobacteria</taxon>
        <taxon>Campylobacterales</taxon>
        <taxon>Sulfurovaceae</taxon>
        <taxon>Sulfurovum</taxon>
        <taxon>environmental samples</taxon>
    </lineage>
</organism>
<dbReference type="Pfam" id="PF02470">
    <property type="entry name" value="MlaD"/>
    <property type="match status" value="1"/>
</dbReference>
<name>A0A6S6S3P5_9BACT</name>
<keyword evidence="3" id="KW-0997">Cell inner membrane</keyword>
<comment type="subcellular location">
    <subcellularLocation>
        <location evidence="1">Cell inner membrane</location>
    </subcellularLocation>
</comment>
<dbReference type="EMBL" id="CACVAS010000018">
    <property type="protein sequence ID" value="CAA6800896.1"/>
    <property type="molecule type" value="Genomic_DNA"/>
</dbReference>
<gene>
    <name evidence="9" type="ORF">HELGO_WM11118</name>
</gene>
<evidence type="ECO:0000259" key="8">
    <source>
        <dbReference type="Pfam" id="PF02470"/>
    </source>
</evidence>
<evidence type="ECO:0000256" key="5">
    <source>
        <dbReference type="ARBA" id="ARBA00022989"/>
    </source>
</evidence>
<evidence type="ECO:0000256" key="1">
    <source>
        <dbReference type="ARBA" id="ARBA00004533"/>
    </source>
</evidence>
<evidence type="ECO:0000313" key="9">
    <source>
        <dbReference type="EMBL" id="CAA6800896.1"/>
    </source>
</evidence>
<feature type="domain" description="Mce/MlaD" evidence="8">
    <location>
        <begin position="44"/>
        <end position="131"/>
    </location>
</feature>
<accession>A0A6S6S3P5</accession>
<reference evidence="9" key="1">
    <citation type="submission" date="2020-01" db="EMBL/GenBank/DDBJ databases">
        <authorList>
            <person name="Meier V. D."/>
            <person name="Meier V D."/>
        </authorList>
    </citation>
    <scope>NUCLEOTIDE SEQUENCE</scope>
    <source>
        <strain evidence="9">HLG_WM_MAG_01</strain>
    </source>
</reference>
<evidence type="ECO:0000256" key="3">
    <source>
        <dbReference type="ARBA" id="ARBA00022519"/>
    </source>
</evidence>
<evidence type="ECO:0000256" key="7">
    <source>
        <dbReference type="SAM" id="Phobius"/>
    </source>
</evidence>
<dbReference type="InterPro" id="IPR051800">
    <property type="entry name" value="PqiA-PqiB_transport"/>
</dbReference>
<evidence type="ECO:0000256" key="2">
    <source>
        <dbReference type="ARBA" id="ARBA00022475"/>
    </source>
</evidence>
<dbReference type="GO" id="GO:0005886">
    <property type="term" value="C:plasma membrane"/>
    <property type="evidence" value="ECO:0007669"/>
    <property type="project" value="UniProtKB-SubCell"/>
</dbReference>
<proteinExistence type="predicted"/>
<sequence>MSKQLPKIEESTKFNFFTSIWIVPFIALIIAGWLAYQYFSELGSEIRIVFPENVGLKAGQSHIKYRNVPIGTIKKIELQEDGEGVTVVVRMDKGTDKYLNENTKFWIVKPEVGVTGVSGLETIISGTYIDMFSEDGEEFQNKFIGMSHAFRQTNEGEYFSLSAPVGYNIRKGTPLYFKNLKVGHVEYINISLDSTAIEFIVFIEKFYVPYVHTDSKFWVISAMNVDFSHGNLDVNMAPLSNLLHGGIAFSSSGEDVNRRLPHAYMFHLHKNASVAESKQIGKGGKAMKRFSIEVEESIAKLKRDASVQYNGFDVGHVEDIELSYNNKSHKMLGNITVNIDTSAFKDNSDKTKTGEENFYAAVKEGLRVKIAETDPITGILFVDLVFEESNITKEIVASNGYPLLPISTSKSEDIMAKVEQILNKINTLPLDGVVTSVSKLLNNADILVVETNSMIKGVNEPLTTVLSDLKTTIKNLNTMSNKKSFINMPDEISKSLVTLTDTLKTAKKVVKGYDEKSLISRQLSQTLQVVTKVSQEMQAFLKMLNRKPNSLIFGDK</sequence>
<keyword evidence="4 7" id="KW-0812">Transmembrane</keyword>
<dbReference type="PANTHER" id="PTHR30462">
    <property type="entry name" value="INTERMEMBRANE TRANSPORT PROTEIN PQIB-RELATED"/>
    <property type="match status" value="1"/>
</dbReference>
<dbReference type="AlphaFoldDB" id="A0A6S6S3P5"/>
<keyword evidence="6 7" id="KW-0472">Membrane</keyword>
<evidence type="ECO:0000256" key="4">
    <source>
        <dbReference type="ARBA" id="ARBA00022692"/>
    </source>
</evidence>
<keyword evidence="2" id="KW-1003">Cell membrane</keyword>
<evidence type="ECO:0000256" key="6">
    <source>
        <dbReference type="ARBA" id="ARBA00023136"/>
    </source>
</evidence>
<dbReference type="InterPro" id="IPR003399">
    <property type="entry name" value="Mce/MlaD"/>
</dbReference>
<dbReference type="PANTHER" id="PTHR30462:SF0">
    <property type="entry name" value="INTERMEMBRANE TRANSPORT PROTEIN YEBT"/>
    <property type="match status" value="1"/>
</dbReference>
<protein>
    <submittedName>
        <fullName evidence="9">Paraquat-inducible protein B</fullName>
    </submittedName>
</protein>
<keyword evidence="5 7" id="KW-1133">Transmembrane helix</keyword>